<dbReference type="SMART" id="SM00147">
    <property type="entry name" value="RasGEF"/>
    <property type="match status" value="1"/>
</dbReference>
<dbReference type="PROSITE" id="PS50009">
    <property type="entry name" value="RASGEF_CAT"/>
    <property type="match status" value="1"/>
</dbReference>
<dbReference type="EMBL" id="CAJNOR010013143">
    <property type="protein sequence ID" value="CAF1671697.1"/>
    <property type="molecule type" value="Genomic_DNA"/>
</dbReference>
<dbReference type="Proteomes" id="UP000663828">
    <property type="component" value="Unassembled WGS sequence"/>
</dbReference>
<dbReference type="InterPro" id="IPR036964">
    <property type="entry name" value="RASGEF_cat_dom_sf"/>
</dbReference>
<dbReference type="GO" id="GO:0005886">
    <property type="term" value="C:plasma membrane"/>
    <property type="evidence" value="ECO:0007669"/>
    <property type="project" value="TreeGrafter"/>
</dbReference>
<keyword evidence="5" id="KW-1185">Reference proteome</keyword>
<gene>
    <name evidence="4" type="ORF">XAT740_LOCUS58805</name>
</gene>
<evidence type="ECO:0000313" key="4">
    <source>
        <dbReference type="EMBL" id="CAF1671697.1"/>
    </source>
</evidence>
<organism evidence="4 5">
    <name type="scientific">Adineta ricciae</name>
    <name type="common">Rotifer</name>
    <dbReference type="NCBI Taxonomy" id="249248"/>
    <lineage>
        <taxon>Eukaryota</taxon>
        <taxon>Metazoa</taxon>
        <taxon>Spiralia</taxon>
        <taxon>Gnathifera</taxon>
        <taxon>Rotifera</taxon>
        <taxon>Eurotatoria</taxon>
        <taxon>Bdelloidea</taxon>
        <taxon>Adinetida</taxon>
        <taxon>Adinetidae</taxon>
        <taxon>Adineta</taxon>
    </lineage>
</organism>
<evidence type="ECO:0000313" key="5">
    <source>
        <dbReference type="Proteomes" id="UP000663828"/>
    </source>
</evidence>
<dbReference type="SUPFAM" id="SSF48366">
    <property type="entry name" value="Ras GEF"/>
    <property type="match status" value="1"/>
</dbReference>
<dbReference type="PANTHER" id="PTHR23113:SF368">
    <property type="entry name" value="CELL DIVISION CONTROL PROTEIN 25"/>
    <property type="match status" value="1"/>
</dbReference>
<evidence type="ECO:0000259" key="3">
    <source>
        <dbReference type="PROSITE" id="PS50009"/>
    </source>
</evidence>
<dbReference type="Pfam" id="PF00617">
    <property type="entry name" value="RasGEF"/>
    <property type="match status" value="1"/>
</dbReference>
<dbReference type="InterPro" id="IPR023578">
    <property type="entry name" value="Ras_GEF_dom_sf"/>
</dbReference>
<evidence type="ECO:0000256" key="1">
    <source>
        <dbReference type="ARBA" id="ARBA00022658"/>
    </source>
</evidence>
<dbReference type="GO" id="GO:0005085">
    <property type="term" value="F:guanyl-nucleotide exchange factor activity"/>
    <property type="evidence" value="ECO:0007669"/>
    <property type="project" value="UniProtKB-KW"/>
</dbReference>
<proteinExistence type="predicted"/>
<feature type="non-terminal residue" evidence="4">
    <location>
        <position position="1"/>
    </location>
</feature>
<reference evidence="4" key="1">
    <citation type="submission" date="2021-02" db="EMBL/GenBank/DDBJ databases">
        <authorList>
            <person name="Nowell W R."/>
        </authorList>
    </citation>
    <scope>NUCLEOTIDE SEQUENCE</scope>
</reference>
<dbReference type="PANTHER" id="PTHR23113">
    <property type="entry name" value="GUANINE NUCLEOTIDE EXCHANGE FACTOR"/>
    <property type="match status" value="1"/>
</dbReference>
<dbReference type="Gene3D" id="1.10.840.10">
    <property type="entry name" value="Ras guanine-nucleotide exchange factors catalytic domain"/>
    <property type="match status" value="1"/>
</dbReference>
<accession>A0A816G8E8</accession>
<sequence length="354" mass="40713">MDLPVFKSITPDELTSCSWSSKSKLVKAFHIVQFTRRFNQVNFWTQGELLRADILKNRIEILSHFIRIAKKLFELNNINACMAVVMALQSAPIYRLQKTWAGLSKRDRSTFTTLKDLVSSDENWKRLRQHLNQTKLPCIPYLGIYLTDIIHIDTLHPHRGGLETSQRKNALNNICRTISEFQQSNYGFLRSMECVQNYLASVRYMEELQTFVEAQNYEHSLRIEPDDQTDSCCEKTSKHLEKSASFKLSHANNHSTCSHRRTMSDFNHSQCSSSSTKSATLPCRTREKKSLIDDSLLPDPMIEETRSSSDSNDSYEEVLRKGKELIKTNTKHHHVIQGISLSLSSLSMKVPLNP</sequence>
<evidence type="ECO:0000256" key="2">
    <source>
        <dbReference type="PROSITE-ProRule" id="PRU00168"/>
    </source>
</evidence>
<dbReference type="GO" id="GO:0007265">
    <property type="term" value="P:Ras protein signal transduction"/>
    <property type="evidence" value="ECO:0007669"/>
    <property type="project" value="TreeGrafter"/>
</dbReference>
<comment type="caution">
    <text evidence="4">The sequence shown here is derived from an EMBL/GenBank/DDBJ whole genome shotgun (WGS) entry which is preliminary data.</text>
</comment>
<name>A0A816G8E8_ADIRI</name>
<dbReference type="AlphaFoldDB" id="A0A816G8E8"/>
<feature type="domain" description="Ras-GEF" evidence="3">
    <location>
        <begin position="1"/>
        <end position="226"/>
    </location>
</feature>
<protein>
    <recommendedName>
        <fullName evidence="3">Ras-GEF domain-containing protein</fullName>
    </recommendedName>
</protein>
<dbReference type="InterPro" id="IPR008937">
    <property type="entry name" value="Ras-like_GEF"/>
</dbReference>
<dbReference type="InterPro" id="IPR001895">
    <property type="entry name" value="RASGEF_cat_dom"/>
</dbReference>
<keyword evidence="1 2" id="KW-0344">Guanine-nucleotide releasing factor</keyword>